<evidence type="ECO:0000256" key="1">
    <source>
        <dbReference type="ARBA" id="ARBA00001947"/>
    </source>
</evidence>
<dbReference type="GO" id="GO:0004222">
    <property type="term" value="F:metalloendopeptidase activity"/>
    <property type="evidence" value="ECO:0007669"/>
    <property type="project" value="InterPro"/>
</dbReference>
<keyword evidence="6" id="KW-0378">Hydrolase</keyword>
<name>A0A2T9ZCK7_9FUNG</name>
<dbReference type="GO" id="GO:0006364">
    <property type="term" value="P:rRNA processing"/>
    <property type="evidence" value="ECO:0007669"/>
    <property type="project" value="InterPro"/>
</dbReference>
<dbReference type="PROSITE" id="PS01306">
    <property type="entry name" value="UPF0054"/>
    <property type="match status" value="1"/>
</dbReference>
<keyword evidence="3" id="KW-0540">Nuclease</keyword>
<keyword evidence="5" id="KW-0255">Endonuclease</keyword>
<dbReference type="NCBIfam" id="TIGR00043">
    <property type="entry name" value="rRNA maturation RNase YbeY"/>
    <property type="match status" value="1"/>
</dbReference>
<evidence type="ECO:0000313" key="8">
    <source>
        <dbReference type="EMBL" id="PVV02280.1"/>
    </source>
</evidence>
<dbReference type="Proteomes" id="UP000245609">
    <property type="component" value="Unassembled WGS sequence"/>
</dbReference>
<proteinExistence type="inferred from homology"/>
<dbReference type="PANTHER" id="PTHR46986:SF1">
    <property type="entry name" value="ENDORIBONUCLEASE YBEY, CHLOROPLASTIC"/>
    <property type="match status" value="1"/>
</dbReference>
<evidence type="ECO:0000313" key="9">
    <source>
        <dbReference type="Proteomes" id="UP000245609"/>
    </source>
</evidence>
<comment type="caution">
    <text evidence="8">The sequence shown here is derived from an EMBL/GenBank/DDBJ whole genome shotgun (WGS) entry which is preliminary data.</text>
</comment>
<keyword evidence="7" id="KW-0862">Zinc</keyword>
<dbReference type="HAMAP" id="MF_00009">
    <property type="entry name" value="Endoribonucl_YbeY"/>
    <property type="match status" value="1"/>
</dbReference>
<evidence type="ECO:0000256" key="3">
    <source>
        <dbReference type="ARBA" id="ARBA00022722"/>
    </source>
</evidence>
<dbReference type="InterPro" id="IPR002036">
    <property type="entry name" value="YbeY"/>
</dbReference>
<dbReference type="AlphaFoldDB" id="A0A2T9ZCK7"/>
<keyword evidence="9" id="KW-1185">Reference proteome</keyword>
<dbReference type="STRING" id="133381.A0A2T9ZCK7"/>
<evidence type="ECO:0000256" key="5">
    <source>
        <dbReference type="ARBA" id="ARBA00022759"/>
    </source>
</evidence>
<dbReference type="OrthoDB" id="27226at2759"/>
<dbReference type="InterPro" id="IPR020549">
    <property type="entry name" value="YbeY_CS"/>
</dbReference>
<dbReference type="InterPro" id="IPR023091">
    <property type="entry name" value="MetalPrtase_cat_dom_sf_prd"/>
</dbReference>
<evidence type="ECO:0000256" key="2">
    <source>
        <dbReference type="ARBA" id="ARBA00010875"/>
    </source>
</evidence>
<dbReference type="EMBL" id="MBFS01000531">
    <property type="protein sequence ID" value="PVV02280.1"/>
    <property type="molecule type" value="Genomic_DNA"/>
</dbReference>
<dbReference type="Pfam" id="PF02130">
    <property type="entry name" value="YbeY"/>
    <property type="match status" value="1"/>
</dbReference>
<evidence type="ECO:0000256" key="6">
    <source>
        <dbReference type="ARBA" id="ARBA00022801"/>
    </source>
</evidence>
<dbReference type="PANTHER" id="PTHR46986">
    <property type="entry name" value="ENDORIBONUCLEASE YBEY, CHLOROPLASTIC"/>
    <property type="match status" value="1"/>
</dbReference>
<reference evidence="8 9" key="1">
    <citation type="journal article" date="2018" name="MBio">
        <title>Comparative Genomics Reveals the Core Gene Toolbox for the Fungus-Insect Symbiosis.</title>
        <authorList>
            <person name="Wang Y."/>
            <person name="Stata M."/>
            <person name="Wang W."/>
            <person name="Stajich J.E."/>
            <person name="White M.M."/>
            <person name="Moncalvo J.M."/>
        </authorList>
    </citation>
    <scope>NUCLEOTIDE SEQUENCE [LARGE SCALE GENOMIC DNA]</scope>
    <source>
        <strain evidence="8 9">SC-DP-2</strain>
    </source>
</reference>
<dbReference type="GO" id="GO:0046872">
    <property type="term" value="F:metal ion binding"/>
    <property type="evidence" value="ECO:0007669"/>
    <property type="project" value="UniProtKB-KW"/>
</dbReference>
<accession>A0A2T9ZCK7</accession>
<gene>
    <name evidence="8" type="ORF">BB560_003270</name>
</gene>
<evidence type="ECO:0000256" key="7">
    <source>
        <dbReference type="ARBA" id="ARBA00022833"/>
    </source>
</evidence>
<dbReference type="Gene3D" id="3.40.390.30">
    <property type="entry name" value="Metalloproteases ('zincins'), catalytic domain"/>
    <property type="match status" value="1"/>
</dbReference>
<protein>
    <submittedName>
        <fullName evidence="8">Uncharacterized protein</fullName>
    </submittedName>
</protein>
<evidence type="ECO:0000256" key="4">
    <source>
        <dbReference type="ARBA" id="ARBA00022723"/>
    </source>
</evidence>
<keyword evidence="4" id="KW-0479">Metal-binding</keyword>
<dbReference type="GO" id="GO:0004519">
    <property type="term" value="F:endonuclease activity"/>
    <property type="evidence" value="ECO:0007669"/>
    <property type="project" value="UniProtKB-KW"/>
</dbReference>
<organism evidence="8 9">
    <name type="scientific">Smittium megazygosporum</name>
    <dbReference type="NCBI Taxonomy" id="133381"/>
    <lineage>
        <taxon>Eukaryota</taxon>
        <taxon>Fungi</taxon>
        <taxon>Fungi incertae sedis</taxon>
        <taxon>Zoopagomycota</taxon>
        <taxon>Kickxellomycotina</taxon>
        <taxon>Harpellomycetes</taxon>
        <taxon>Harpellales</taxon>
        <taxon>Legeriomycetaceae</taxon>
        <taxon>Smittium</taxon>
    </lineage>
</organism>
<sequence>MIRIINKQQKIWFPRRYFRHKLREILTIGGYAGWDVGLIITDNINIRKLNKTYRGIDRATDVLSFPSTQVSPQNLLYNQVDSAFEPKDLGDIVLSLEYCCTYSKKHQQNVLDTTIILLIHSFCHLLGHDHDLDQDYIKMRRKEDEILGKLKP</sequence>
<comment type="similarity">
    <text evidence="2">Belongs to the endoribonuclease YbeY family.</text>
</comment>
<dbReference type="SUPFAM" id="SSF55486">
    <property type="entry name" value="Metalloproteases ('zincins'), catalytic domain"/>
    <property type="match status" value="1"/>
</dbReference>
<comment type="cofactor">
    <cofactor evidence="1">
        <name>Zn(2+)</name>
        <dbReference type="ChEBI" id="CHEBI:29105"/>
    </cofactor>
</comment>